<feature type="compositionally biased region" description="Basic residues" evidence="8">
    <location>
        <begin position="563"/>
        <end position="576"/>
    </location>
</feature>
<keyword evidence="3 7" id="KW-0698">rRNA processing</keyword>
<dbReference type="OrthoDB" id="445326at2759"/>
<evidence type="ECO:0000256" key="7">
    <source>
        <dbReference type="PIRNR" id="PIRNR017300"/>
    </source>
</evidence>
<feature type="compositionally biased region" description="Basic and acidic residues" evidence="8">
    <location>
        <begin position="247"/>
        <end position="256"/>
    </location>
</feature>
<feature type="compositionally biased region" description="Acidic residues" evidence="8">
    <location>
        <begin position="110"/>
        <end position="119"/>
    </location>
</feature>
<dbReference type="PANTHER" id="PTHR17039:SF0">
    <property type="entry name" value="U3 SMALL NUCLEOLAR RIBONUCLEOPROTEIN PROTEIN MPP10"/>
    <property type="match status" value="1"/>
</dbReference>
<keyword evidence="5 7" id="KW-0687">Ribonucleoprotein</keyword>
<dbReference type="GO" id="GO:0032040">
    <property type="term" value="C:small-subunit processome"/>
    <property type="evidence" value="ECO:0007669"/>
    <property type="project" value="TreeGrafter"/>
</dbReference>
<organism evidence="9 10">
    <name type="scientific">Phyllotreta striolata</name>
    <name type="common">Striped flea beetle</name>
    <name type="synonym">Crioceris striolata</name>
    <dbReference type="NCBI Taxonomy" id="444603"/>
    <lineage>
        <taxon>Eukaryota</taxon>
        <taxon>Metazoa</taxon>
        <taxon>Ecdysozoa</taxon>
        <taxon>Arthropoda</taxon>
        <taxon>Hexapoda</taxon>
        <taxon>Insecta</taxon>
        <taxon>Pterygota</taxon>
        <taxon>Neoptera</taxon>
        <taxon>Endopterygota</taxon>
        <taxon>Coleoptera</taxon>
        <taxon>Polyphaga</taxon>
        <taxon>Cucujiformia</taxon>
        <taxon>Chrysomeloidea</taxon>
        <taxon>Chrysomelidae</taxon>
        <taxon>Galerucinae</taxon>
        <taxon>Alticini</taxon>
        <taxon>Phyllotreta</taxon>
    </lineage>
</organism>
<feature type="compositionally biased region" description="Acidic residues" evidence="8">
    <location>
        <begin position="212"/>
        <end position="226"/>
    </location>
</feature>
<proteinExistence type="inferred from homology"/>
<dbReference type="AlphaFoldDB" id="A0A9N9TDM2"/>
<feature type="compositionally biased region" description="Basic and acidic residues" evidence="8">
    <location>
        <begin position="227"/>
        <end position="238"/>
    </location>
</feature>
<feature type="compositionally biased region" description="Basic and acidic residues" evidence="8">
    <location>
        <begin position="185"/>
        <end position="199"/>
    </location>
</feature>
<evidence type="ECO:0000256" key="8">
    <source>
        <dbReference type="SAM" id="MobiDB-lite"/>
    </source>
</evidence>
<feature type="compositionally biased region" description="Basic residues" evidence="8">
    <location>
        <begin position="493"/>
        <end position="506"/>
    </location>
</feature>
<feature type="region of interest" description="Disordered" evidence="8">
    <location>
        <begin position="108"/>
        <end position="273"/>
    </location>
</feature>
<dbReference type="GO" id="GO:0005732">
    <property type="term" value="C:sno(s)RNA-containing ribonucleoprotein complex"/>
    <property type="evidence" value="ECO:0007669"/>
    <property type="project" value="UniProtKB-UniRule"/>
</dbReference>
<evidence type="ECO:0000256" key="2">
    <source>
        <dbReference type="ARBA" id="ARBA00022517"/>
    </source>
</evidence>
<dbReference type="EMBL" id="OU900105">
    <property type="protein sequence ID" value="CAG9856316.1"/>
    <property type="molecule type" value="Genomic_DNA"/>
</dbReference>
<evidence type="ECO:0000313" key="10">
    <source>
        <dbReference type="Proteomes" id="UP001153712"/>
    </source>
</evidence>
<evidence type="ECO:0000256" key="4">
    <source>
        <dbReference type="ARBA" id="ARBA00023242"/>
    </source>
</evidence>
<keyword evidence="2 7" id="KW-0690">Ribosome biogenesis</keyword>
<feature type="compositionally biased region" description="Acidic residues" evidence="8">
    <location>
        <begin position="135"/>
        <end position="163"/>
    </location>
</feature>
<dbReference type="Proteomes" id="UP001153712">
    <property type="component" value="Chromosome 12"/>
</dbReference>
<evidence type="ECO:0000313" key="9">
    <source>
        <dbReference type="EMBL" id="CAG9856316.1"/>
    </source>
</evidence>
<feature type="compositionally biased region" description="Basic and acidic residues" evidence="8">
    <location>
        <begin position="517"/>
        <end position="531"/>
    </location>
</feature>
<protein>
    <recommendedName>
        <fullName evidence="7">U3 small nucleolar ribonucleoprotein protein MPP10</fullName>
    </recommendedName>
</protein>
<dbReference type="GO" id="GO:0034457">
    <property type="term" value="C:Mpp10 complex"/>
    <property type="evidence" value="ECO:0007669"/>
    <property type="project" value="UniProtKB-UniRule"/>
</dbReference>
<evidence type="ECO:0000256" key="3">
    <source>
        <dbReference type="ARBA" id="ARBA00022552"/>
    </source>
</evidence>
<comment type="subcellular location">
    <subcellularLocation>
        <location evidence="1 7">Nucleus</location>
        <location evidence="1 7">Nucleolus</location>
    </subcellularLocation>
</comment>
<dbReference type="InterPro" id="IPR012173">
    <property type="entry name" value="Mpp10"/>
</dbReference>
<feature type="region of interest" description="Disordered" evidence="8">
    <location>
        <begin position="474"/>
        <end position="537"/>
    </location>
</feature>
<feature type="compositionally biased region" description="Basic and acidic residues" evidence="8">
    <location>
        <begin position="474"/>
        <end position="492"/>
    </location>
</feature>
<reference evidence="9" key="1">
    <citation type="submission" date="2022-01" db="EMBL/GenBank/DDBJ databases">
        <authorList>
            <person name="King R."/>
        </authorList>
    </citation>
    <scope>NUCLEOTIDE SEQUENCE</scope>
</reference>
<dbReference type="PIRSF" id="PIRSF017300">
    <property type="entry name" value="snoRNP_Mpp10"/>
    <property type="match status" value="1"/>
</dbReference>
<keyword evidence="10" id="KW-1185">Reference proteome</keyword>
<sequence length="576" mass="66595">MGTNVDCLEKSLLNFKQVTEKPEVFLELDETFVDSIKCNLKEIYDFTKTQENAGHSKGLSKLLIQKFDTEQIWQQIDLQNNDVLSKSLNTVTRLVVNKNKLIFSNLATKEEEEEEEGIESDANSTSDISNHIEEQNIDEINEDDDDDKESNNDEDMEEEDVTAEEGNPSKDKFFNLEEMESFLNNEDKKLNQPEVKNGEEESDSDKESINLFEEDDDDEDIEDEEVDKSRMAKFKDFFRSNQPQNKDFPKRNKFFDELSENENDEEPQKSSLELRQERLQKRIGELEENAISEKPWTLKGEILGDNRPQNSLLEEVLEFDVTSRPAPVITENTSFQLEDIIRQRIKDKAFDSVIRKEKPIETPLEYKKKLTLDQEKSKHSLAQIYEKEFLDQQAALDPSQADKEEEEPALHKEIKTMMNQLFNKLDALSNFHFTPKPALPELRVVNNMPAISMEEVAPITASEVSLLAPEEIKNKPKGDILGDSEKTKTDKNRSRRKKKLKQKHHKEAISKNTKMGDVLKNRNTQKMEETSGKSLKSSKAFFTQLQDQAQAHINKKLEISGKKKDKNKINARKVKL</sequence>
<feature type="region of interest" description="Disordered" evidence="8">
    <location>
        <begin position="556"/>
        <end position="576"/>
    </location>
</feature>
<keyword evidence="4 7" id="KW-0539">Nucleus</keyword>
<dbReference type="Pfam" id="PF04006">
    <property type="entry name" value="Mpp10"/>
    <property type="match status" value="1"/>
</dbReference>
<evidence type="ECO:0000256" key="6">
    <source>
        <dbReference type="ARBA" id="ARBA00029455"/>
    </source>
</evidence>
<accession>A0A9N9TDM2</accession>
<dbReference type="PANTHER" id="PTHR17039">
    <property type="entry name" value="U3 SMALL NUCLEOLAR RIBONUCLEOPROTEIN PROTEIN MPP10"/>
    <property type="match status" value="1"/>
</dbReference>
<comment type="function">
    <text evidence="7">Involved in nucleolar processing of pre-18S ribosomal RNA.</text>
</comment>
<comment type="similarity">
    <text evidence="6 7">Belongs to the MPP10 family.</text>
</comment>
<dbReference type="GO" id="GO:0006364">
    <property type="term" value="P:rRNA processing"/>
    <property type="evidence" value="ECO:0007669"/>
    <property type="project" value="UniProtKB-KW"/>
</dbReference>
<evidence type="ECO:0000256" key="1">
    <source>
        <dbReference type="ARBA" id="ARBA00004604"/>
    </source>
</evidence>
<evidence type="ECO:0000256" key="5">
    <source>
        <dbReference type="ARBA" id="ARBA00023274"/>
    </source>
</evidence>
<gene>
    <name evidence="9" type="ORF">PHYEVI_LOCUS2739</name>
</gene>
<name>A0A9N9TDM2_PHYSR</name>